<keyword evidence="4" id="KW-1185">Reference proteome</keyword>
<dbReference type="RefSeq" id="WP_013138077.1">
    <property type="nucleotide sequence ID" value="NC_014168.1"/>
</dbReference>
<gene>
    <name evidence="3" type="ordered locus">Srot_1149</name>
</gene>
<dbReference type="GO" id="GO:0043565">
    <property type="term" value="F:sequence-specific DNA binding"/>
    <property type="evidence" value="ECO:0007669"/>
    <property type="project" value="InterPro"/>
</dbReference>
<dbReference type="Pfam" id="PF01527">
    <property type="entry name" value="HTH_Tnp_1"/>
    <property type="match status" value="1"/>
</dbReference>
<dbReference type="SUPFAM" id="SSF48295">
    <property type="entry name" value="TrpR-like"/>
    <property type="match status" value="1"/>
</dbReference>
<dbReference type="KEGG" id="srt:Srot_1149"/>
<organism evidence="3 4">
    <name type="scientific">Segniliparus rotundus (strain ATCC BAA-972 / CDC 1076 / CIP 108378 / DSM 44985 / JCM 13578)</name>
    <dbReference type="NCBI Taxonomy" id="640132"/>
    <lineage>
        <taxon>Bacteria</taxon>
        <taxon>Bacillati</taxon>
        <taxon>Actinomycetota</taxon>
        <taxon>Actinomycetes</taxon>
        <taxon>Mycobacteriales</taxon>
        <taxon>Segniliparaceae</taxon>
        <taxon>Segniliparus</taxon>
    </lineage>
</organism>
<dbReference type="AlphaFoldDB" id="D6ZF97"/>
<protein>
    <submittedName>
        <fullName evidence="3">Helix-turn-helix domain protein</fullName>
    </submittedName>
</protein>
<dbReference type="Proteomes" id="UP000002247">
    <property type="component" value="Chromosome"/>
</dbReference>
<dbReference type="GO" id="GO:0004803">
    <property type="term" value="F:transposase activity"/>
    <property type="evidence" value="ECO:0007669"/>
    <property type="project" value="InterPro"/>
</dbReference>
<proteinExistence type="predicted"/>
<reference evidence="3 4" key="1">
    <citation type="journal article" date="2010" name="Stand. Genomic Sci.">
        <title>Complete genome sequence of Segniliparus rotundus type strain (CDC 1076).</title>
        <authorList>
            <person name="Sikorski J."/>
            <person name="Lapidus A."/>
            <person name="Copeland A."/>
            <person name="Misra M."/>
            <person name="Glavina Del Rio T."/>
            <person name="Nolan M."/>
            <person name="Lucas S."/>
            <person name="Chen F."/>
            <person name="Tice H."/>
            <person name="Cheng J.F."/>
            <person name="Jando M."/>
            <person name="Schneider S."/>
            <person name="Bruce D."/>
            <person name="Goodwin L."/>
            <person name="Pitluck S."/>
            <person name="Liolios K."/>
            <person name="Mikhailova N."/>
            <person name="Pati A."/>
            <person name="Ivanova N."/>
            <person name="Mavromatis K."/>
            <person name="Chen A."/>
            <person name="Palaniappan K."/>
            <person name="Chertkov O."/>
            <person name="Land M."/>
            <person name="Hauser L."/>
            <person name="Chang Y.J."/>
            <person name="Jeffries C.D."/>
            <person name="Brettin T."/>
            <person name="Detter J.C."/>
            <person name="Han C."/>
            <person name="Rohde M."/>
            <person name="Goker M."/>
            <person name="Bristow J."/>
            <person name="Eisen J.A."/>
            <person name="Markowitz V."/>
            <person name="Hugenholtz P."/>
            <person name="Kyrpides N.C."/>
            <person name="Klenk H.P."/>
        </authorList>
    </citation>
    <scope>NUCLEOTIDE SEQUENCE [LARGE SCALE GENOMIC DNA]</scope>
    <source>
        <strain evidence="4">ATCC BAA-972 / CDC 1076 / CIP 108378 / DSM 44985 / JCM 13578</strain>
    </source>
</reference>
<feature type="domain" description="HTH cro/C1-type" evidence="2">
    <location>
        <begin position="143"/>
        <end position="173"/>
    </location>
</feature>
<evidence type="ECO:0000313" key="3">
    <source>
        <dbReference type="EMBL" id="ADG97621.1"/>
    </source>
</evidence>
<dbReference type="InterPro" id="IPR010982">
    <property type="entry name" value="Lambda_DNA-bd_dom_sf"/>
</dbReference>
<dbReference type="Gene3D" id="1.10.260.40">
    <property type="entry name" value="lambda repressor-like DNA-binding domains"/>
    <property type="match status" value="1"/>
</dbReference>
<evidence type="ECO:0000259" key="2">
    <source>
        <dbReference type="PROSITE" id="PS50943"/>
    </source>
</evidence>
<dbReference type="GO" id="GO:0006313">
    <property type="term" value="P:DNA transposition"/>
    <property type="evidence" value="ECO:0007669"/>
    <property type="project" value="InterPro"/>
</dbReference>
<evidence type="ECO:0000256" key="1">
    <source>
        <dbReference type="SAM" id="MobiDB-lite"/>
    </source>
</evidence>
<dbReference type="EMBL" id="CP001958">
    <property type="protein sequence ID" value="ADG97621.1"/>
    <property type="molecule type" value="Genomic_DNA"/>
</dbReference>
<dbReference type="STRING" id="640132.Srot_1149"/>
<sequence>MNVQTVRAWWHEHRRANGIPPAQRAHPPETKHAALRLVLEDGLTPTQAARQTGAHPAAIRKWAQHRLDELHQDQLQDLAIRSPPNTTNPSPTSPNASTSPSAHSSAGSTTTNTPNAANTAKTAKASGPQRDGSHEAHQHPAYTYGRIERGMREPPEEIATRIATTLGVSAEEFRASWLRARDRPPGTPA</sequence>
<feature type="compositionally biased region" description="Low complexity" evidence="1">
    <location>
        <begin position="80"/>
        <end position="127"/>
    </location>
</feature>
<name>D6ZF97_SEGRD</name>
<dbReference type="InterPro" id="IPR002514">
    <property type="entry name" value="Transposase_8"/>
</dbReference>
<dbReference type="InterPro" id="IPR010921">
    <property type="entry name" value="Trp_repressor/repl_initiator"/>
</dbReference>
<dbReference type="eggNOG" id="COG2963">
    <property type="taxonomic scope" value="Bacteria"/>
</dbReference>
<feature type="region of interest" description="Disordered" evidence="1">
    <location>
        <begin position="80"/>
        <end position="152"/>
    </location>
</feature>
<dbReference type="PROSITE" id="PS50943">
    <property type="entry name" value="HTH_CROC1"/>
    <property type="match status" value="1"/>
</dbReference>
<accession>D6ZF97</accession>
<evidence type="ECO:0000313" key="4">
    <source>
        <dbReference type="Proteomes" id="UP000002247"/>
    </source>
</evidence>
<dbReference type="HOGENOM" id="CLU_1433563_0_0_11"/>
<dbReference type="InterPro" id="IPR001387">
    <property type="entry name" value="Cro/C1-type_HTH"/>
</dbReference>
<dbReference type="CDD" id="cd00093">
    <property type="entry name" value="HTH_XRE"/>
    <property type="match status" value="1"/>
</dbReference>